<keyword evidence="1" id="KW-0472">Membrane</keyword>
<keyword evidence="1" id="KW-0812">Transmembrane</keyword>
<comment type="caution">
    <text evidence="2">The sequence shown here is derived from an EMBL/GenBank/DDBJ whole genome shotgun (WGS) entry which is preliminary data.</text>
</comment>
<feature type="transmembrane region" description="Helical" evidence="1">
    <location>
        <begin position="37"/>
        <end position="57"/>
    </location>
</feature>
<feature type="transmembrane region" description="Helical" evidence="1">
    <location>
        <begin position="69"/>
        <end position="87"/>
    </location>
</feature>
<protein>
    <recommendedName>
        <fullName evidence="3">Integral membrane protein</fullName>
    </recommendedName>
</protein>
<dbReference type="EMBL" id="JNSK01000141">
    <property type="protein sequence ID" value="KGA14110.1"/>
    <property type="molecule type" value="Genomic_DNA"/>
</dbReference>
<accession>A0A094PQS5</accession>
<organism evidence="2">
    <name type="scientific">freshwater metagenome</name>
    <dbReference type="NCBI Taxonomy" id="449393"/>
    <lineage>
        <taxon>unclassified sequences</taxon>
        <taxon>metagenomes</taxon>
        <taxon>ecological metagenomes</taxon>
    </lineage>
</organism>
<evidence type="ECO:0000313" key="2">
    <source>
        <dbReference type="EMBL" id="KGA14110.1"/>
    </source>
</evidence>
<feature type="transmembrane region" description="Helical" evidence="1">
    <location>
        <begin position="96"/>
        <end position="114"/>
    </location>
</feature>
<feature type="transmembrane region" description="Helical" evidence="1">
    <location>
        <begin position="6"/>
        <end position="25"/>
    </location>
</feature>
<keyword evidence="1" id="KW-1133">Transmembrane helix</keyword>
<gene>
    <name evidence="2" type="ORF">GM50_20680</name>
</gene>
<sequence>MKVAFYIAFVVHLVAILGILALLVISWKKSPRALNPGILHATATALLAGIVMVFTWSGGHDTEINHMKVGIKFLIVLALLVIGFVNLKKKTFTDRTFTVMLGLTVTNILIAYGWR</sequence>
<name>A0A094PQS5_9ZZZZ</name>
<dbReference type="AlphaFoldDB" id="A0A094PQS5"/>
<proteinExistence type="predicted"/>
<evidence type="ECO:0000256" key="1">
    <source>
        <dbReference type="SAM" id="Phobius"/>
    </source>
</evidence>
<evidence type="ECO:0008006" key="3">
    <source>
        <dbReference type="Google" id="ProtNLM"/>
    </source>
</evidence>
<reference evidence="2" key="1">
    <citation type="submission" date="2014-05" db="EMBL/GenBank/DDBJ databases">
        <title>Key roles for freshwater Actinobacteria revealed by deep metagenomic sequencing.</title>
        <authorList>
            <person name="Ghai R."/>
            <person name="Mizuno C.M."/>
            <person name="Picazo A."/>
            <person name="Camacho A."/>
            <person name="Rodriguez-Valera F."/>
        </authorList>
    </citation>
    <scope>NUCLEOTIDE SEQUENCE</scope>
</reference>